<feature type="compositionally biased region" description="Basic and acidic residues" evidence="1">
    <location>
        <begin position="181"/>
        <end position="196"/>
    </location>
</feature>
<feature type="region of interest" description="Disordered" evidence="1">
    <location>
        <begin position="181"/>
        <end position="200"/>
    </location>
</feature>
<sequence length="217" mass="25494">MSNKKRKQLGFSDIQDDADIYDRLVIRQKQKAKRPKKSEDPYDETEQVSLHEKVEQVNAPRKKKKKELEIQRDPEDAEDLPAVVESAELAKEKSVHSIPDVSRRCQELLDKYEELELGLLFADQEINREFRRFLRSVASDPYEDTGLSKIREALFVKVLKDSLAKQEARKSIRERFVDKYGSREDEQKERNRDPRSIRRTTRKIEVPGIILQLLDGE</sequence>
<name>A0A2V1APP9_9ASCO</name>
<comment type="caution">
    <text evidence="2">The sequence shown here is derived from an EMBL/GenBank/DDBJ whole genome shotgun (WGS) entry which is preliminary data.</text>
</comment>
<evidence type="ECO:0000256" key="1">
    <source>
        <dbReference type="SAM" id="MobiDB-lite"/>
    </source>
</evidence>
<evidence type="ECO:0000313" key="2">
    <source>
        <dbReference type="EMBL" id="PVH19674.1"/>
    </source>
</evidence>
<evidence type="ECO:0000313" key="3">
    <source>
        <dbReference type="Proteomes" id="UP000244309"/>
    </source>
</evidence>
<dbReference type="AlphaFoldDB" id="A0A2V1APP9"/>
<organism evidence="2 3">
    <name type="scientific">Candidozyma haemuli</name>
    <dbReference type="NCBI Taxonomy" id="45357"/>
    <lineage>
        <taxon>Eukaryota</taxon>
        <taxon>Fungi</taxon>
        <taxon>Dikarya</taxon>
        <taxon>Ascomycota</taxon>
        <taxon>Saccharomycotina</taxon>
        <taxon>Pichiomycetes</taxon>
        <taxon>Metschnikowiaceae</taxon>
        <taxon>Candidozyma</taxon>
    </lineage>
</organism>
<dbReference type="OrthoDB" id="4093118at2759"/>
<protein>
    <submittedName>
        <fullName evidence="2">Uncharacterized protein</fullName>
    </submittedName>
</protein>
<keyword evidence="3" id="KW-1185">Reference proteome</keyword>
<dbReference type="EMBL" id="PKFO01000002">
    <property type="protein sequence ID" value="PVH19674.1"/>
    <property type="molecule type" value="Genomic_DNA"/>
</dbReference>
<dbReference type="VEuPathDB" id="FungiDB:CXQ85_003526"/>
<feature type="compositionally biased region" description="Basic residues" evidence="1">
    <location>
        <begin position="27"/>
        <end position="36"/>
    </location>
</feature>
<dbReference type="RefSeq" id="XP_025340614.1">
    <property type="nucleotide sequence ID" value="XM_025487166.1"/>
</dbReference>
<feature type="region of interest" description="Disordered" evidence="1">
    <location>
        <begin position="27"/>
        <end position="80"/>
    </location>
</feature>
<proteinExistence type="predicted"/>
<accession>A0A2V1APP9</accession>
<dbReference type="Proteomes" id="UP000244309">
    <property type="component" value="Unassembled WGS sequence"/>
</dbReference>
<dbReference type="GeneID" id="37008856"/>
<reference evidence="2 3" key="1">
    <citation type="submission" date="2017-12" db="EMBL/GenBank/DDBJ databases">
        <title>Genome Sequence of a Multidrug-Resistant Candida haemulonii Isolate from a Patient with Chronic Leg Ulcers in Israel.</title>
        <authorList>
            <person name="Chow N.A."/>
            <person name="Gade L."/>
            <person name="Batra D."/>
            <person name="Rowe L.A."/>
            <person name="Ben-Ami R."/>
            <person name="Loparev V.N."/>
            <person name="Litvintseva A.P."/>
        </authorList>
    </citation>
    <scope>NUCLEOTIDE SEQUENCE [LARGE SCALE GENOMIC DNA]</scope>
    <source>
        <strain evidence="2 3">B11899</strain>
    </source>
</reference>
<gene>
    <name evidence="2" type="ORF">CXQ85_003526</name>
</gene>